<name>A0A9W6KPJ7_9ACTN</name>
<dbReference type="RefSeq" id="WP_261964843.1">
    <property type="nucleotide sequence ID" value="NZ_BAAAXA010000001.1"/>
</dbReference>
<keyword evidence="2" id="KW-0012">Acyltransferase</keyword>
<dbReference type="Pfam" id="PF00583">
    <property type="entry name" value="Acetyltransf_1"/>
    <property type="match status" value="1"/>
</dbReference>
<evidence type="ECO:0000313" key="5">
    <source>
        <dbReference type="Proteomes" id="UP001143480"/>
    </source>
</evidence>
<accession>A0A9W6KPJ7</accession>
<dbReference type="Proteomes" id="UP001143480">
    <property type="component" value="Unassembled WGS sequence"/>
</dbReference>
<evidence type="ECO:0000259" key="3">
    <source>
        <dbReference type="PROSITE" id="PS51186"/>
    </source>
</evidence>
<proteinExistence type="predicted"/>
<organism evidence="4 5">
    <name type="scientific">Dactylosporangium matsuzakiense</name>
    <dbReference type="NCBI Taxonomy" id="53360"/>
    <lineage>
        <taxon>Bacteria</taxon>
        <taxon>Bacillati</taxon>
        <taxon>Actinomycetota</taxon>
        <taxon>Actinomycetes</taxon>
        <taxon>Micromonosporales</taxon>
        <taxon>Micromonosporaceae</taxon>
        <taxon>Dactylosporangium</taxon>
    </lineage>
</organism>
<feature type="domain" description="N-acetyltransferase" evidence="3">
    <location>
        <begin position="4"/>
        <end position="173"/>
    </location>
</feature>
<dbReference type="PANTHER" id="PTHR43877:SF2">
    <property type="entry name" value="AMINOALKYLPHOSPHONATE N-ACETYLTRANSFERASE-RELATED"/>
    <property type="match status" value="1"/>
</dbReference>
<keyword evidence="1" id="KW-0808">Transferase</keyword>
<dbReference type="SUPFAM" id="SSF55729">
    <property type="entry name" value="Acyl-CoA N-acyltransferases (Nat)"/>
    <property type="match status" value="1"/>
</dbReference>
<dbReference type="PROSITE" id="PS51186">
    <property type="entry name" value="GNAT"/>
    <property type="match status" value="1"/>
</dbReference>
<evidence type="ECO:0000256" key="1">
    <source>
        <dbReference type="ARBA" id="ARBA00022679"/>
    </source>
</evidence>
<dbReference type="InterPro" id="IPR050832">
    <property type="entry name" value="Bact_Acetyltransf"/>
</dbReference>
<dbReference type="AlphaFoldDB" id="A0A9W6KPJ7"/>
<sequence length="173" mass="18609">MSDTRVYRAQPADLAEILPLVEEFCAADDHPYDETRVARALAPLLAGDEHGQVWLVDADPEPGPGPDAEQKSGRNTEPVAGIVIGYAVVTWGWSLESGGREALLDEIYVRPRGAGVGAVLLQRVLAAAAEAGAAVMFLETEAHNERVRGFYARHGFAADDSVWMSRALTSPVR</sequence>
<reference evidence="4" key="1">
    <citation type="journal article" date="2014" name="Int. J. Syst. Evol. Microbiol.">
        <title>Complete genome sequence of Corynebacterium casei LMG S-19264T (=DSM 44701T), isolated from a smear-ripened cheese.</title>
        <authorList>
            <consortium name="US DOE Joint Genome Institute (JGI-PGF)"/>
            <person name="Walter F."/>
            <person name="Albersmeier A."/>
            <person name="Kalinowski J."/>
            <person name="Ruckert C."/>
        </authorList>
    </citation>
    <scope>NUCLEOTIDE SEQUENCE</scope>
    <source>
        <strain evidence="4">VKM Ac-1321</strain>
    </source>
</reference>
<evidence type="ECO:0000313" key="4">
    <source>
        <dbReference type="EMBL" id="GLL03159.1"/>
    </source>
</evidence>
<keyword evidence="5" id="KW-1185">Reference proteome</keyword>
<protein>
    <recommendedName>
        <fullName evidence="3">N-acetyltransferase domain-containing protein</fullName>
    </recommendedName>
</protein>
<dbReference type="EMBL" id="BSFP01000030">
    <property type="protein sequence ID" value="GLL03159.1"/>
    <property type="molecule type" value="Genomic_DNA"/>
</dbReference>
<dbReference type="GO" id="GO:0016747">
    <property type="term" value="F:acyltransferase activity, transferring groups other than amino-acyl groups"/>
    <property type="evidence" value="ECO:0007669"/>
    <property type="project" value="InterPro"/>
</dbReference>
<gene>
    <name evidence="4" type="ORF">GCM10017581_049020</name>
</gene>
<comment type="caution">
    <text evidence="4">The sequence shown here is derived from an EMBL/GenBank/DDBJ whole genome shotgun (WGS) entry which is preliminary data.</text>
</comment>
<dbReference type="Gene3D" id="3.40.630.30">
    <property type="match status" value="1"/>
</dbReference>
<dbReference type="PANTHER" id="PTHR43877">
    <property type="entry name" value="AMINOALKYLPHOSPHONATE N-ACETYLTRANSFERASE-RELATED-RELATED"/>
    <property type="match status" value="1"/>
</dbReference>
<evidence type="ECO:0000256" key="2">
    <source>
        <dbReference type="ARBA" id="ARBA00023315"/>
    </source>
</evidence>
<reference evidence="4" key="2">
    <citation type="submission" date="2023-01" db="EMBL/GenBank/DDBJ databases">
        <authorList>
            <person name="Sun Q."/>
            <person name="Evtushenko L."/>
        </authorList>
    </citation>
    <scope>NUCLEOTIDE SEQUENCE</scope>
    <source>
        <strain evidence="4">VKM Ac-1321</strain>
    </source>
</reference>
<dbReference type="InterPro" id="IPR016181">
    <property type="entry name" value="Acyl_CoA_acyltransferase"/>
</dbReference>
<dbReference type="InterPro" id="IPR000182">
    <property type="entry name" value="GNAT_dom"/>
</dbReference>